<proteinExistence type="predicted"/>
<organism evidence="3">
    <name type="scientific">Angiostrongylus costaricensis</name>
    <name type="common">Nematode worm</name>
    <dbReference type="NCBI Taxonomy" id="334426"/>
    <lineage>
        <taxon>Eukaryota</taxon>
        <taxon>Metazoa</taxon>
        <taxon>Ecdysozoa</taxon>
        <taxon>Nematoda</taxon>
        <taxon>Chromadorea</taxon>
        <taxon>Rhabditida</taxon>
        <taxon>Rhabditina</taxon>
        <taxon>Rhabditomorpha</taxon>
        <taxon>Strongyloidea</taxon>
        <taxon>Metastrongylidae</taxon>
        <taxon>Angiostrongylus</taxon>
    </lineage>
</organism>
<accession>A0A0R3PME4</accession>
<dbReference type="OrthoDB" id="5801979at2759"/>
<dbReference type="EMBL" id="UYYA01003916">
    <property type="protein sequence ID" value="VDM57638.1"/>
    <property type="molecule type" value="Genomic_DNA"/>
</dbReference>
<sequence>MGKLIEPFLGFEDEVRDEVISRTMPLPPRKWAHLACSLKSSSDDWETIRKHFLHKQKPTSVAELKRSIWFGVPDAIVALLAASSSPDPLPPPLPYSKPLTTTSNTHKDVSGVAIDHEELAQPDLATMDVRMERLDEFAYSMRTVEKQLSMNFIINVSQYSVIV</sequence>
<dbReference type="AlphaFoldDB" id="A0A0R3PME4"/>
<reference evidence="3" key="1">
    <citation type="submission" date="2017-02" db="UniProtKB">
        <authorList>
            <consortium name="WormBaseParasite"/>
        </authorList>
    </citation>
    <scope>IDENTIFICATION</scope>
</reference>
<keyword evidence="2" id="KW-1185">Reference proteome</keyword>
<evidence type="ECO:0000313" key="1">
    <source>
        <dbReference type="EMBL" id="VDM57638.1"/>
    </source>
</evidence>
<reference evidence="1 2" key="2">
    <citation type="submission" date="2018-11" db="EMBL/GenBank/DDBJ databases">
        <authorList>
            <consortium name="Pathogen Informatics"/>
        </authorList>
    </citation>
    <scope>NUCLEOTIDE SEQUENCE [LARGE SCALE GENOMIC DNA]</scope>
    <source>
        <strain evidence="1 2">Costa Rica</strain>
    </source>
</reference>
<evidence type="ECO:0000313" key="3">
    <source>
        <dbReference type="WBParaSite" id="ACOC_0000605201-mRNA-1"/>
    </source>
</evidence>
<protein>
    <submittedName>
        <fullName evidence="3">MADF domain-containing protein</fullName>
    </submittedName>
</protein>
<dbReference type="WBParaSite" id="ACOC_0000605201-mRNA-1">
    <property type="protein sequence ID" value="ACOC_0000605201-mRNA-1"/>
    <property type="gene ID" value="ACOC_0000605201"/>
</dbReference>
<name>A0A0R3PME4_ANGCS</name>
<gene>
    <name evidence="1" type="ORF">ACOC_LOCUS6053</name>
</gene>
<evidence type="ECO:0000313" key="2">
    <source>
        <dbReference type="Proteomes" id="UP000267027"/>
    </source>
</evidence>
<dbReference type="Proteomes" id="UP000267027">
    <property type="component" value="Unassembled WGS sequence"/>
</dbReference>